<organism evidence="4 5">
    <name type="scientific">Haliscomenobacter hydrossis (strain ATCC 27775 / DSM 1100 / LMG 10767 / O)</name>
    <dbReference type="NCBI Taxonomy" id="760192"/>
    <lineage>
        <taxon>Bacteria</taxon>
        <taxon>Pseudomonadati</taxon>
        <taxon>Bacteroidota</taxon>
        <taxon>Saprospiria</taxon>
        <taxon>Saprospirales</taxon>
        <taxon>Haliscomenobacteraceae</taxon>
        <taxon>Haliscomenobacter</taxon>
    </lineage>
</organism>
<evidence type="ECO:0000313" key="5">
    <source>
        <dbReference type="Proteomes" id="UP000008461"/>
    </source>
</evidence>
<evidence type="ECO:0000259" key="3">
    <source>
        <dbReference type="Pfam" id="PF01507"/>
    </source>
</evidence>
<evidence type="ECO:0000256" key="1">
    <source>
        <dbReference type="ARBA" id="ARBA00009732"/>
    </source>
</evidence>
<name>F4L3Y5_HALH1</name>
<gene>
    <name evidence="4" type="ordered locus">Halhy_1817</name>
</gene>
<dbReference type="Proteomes" id="UP000008461">
    <property type="component" value="Chromosome"/>
</dbReference>
<feature type="domain" description="Phosphoadenosine phosphosulphate reductase" evidence="3">
    <location>
        <begin position="39"/>
        <end position="197"/>
    </location>
</feature>
<dbReference type="HOGENOM" id="CLU_1183715_0_0_10"/>
<dbReference type="PANTHER" id="PTHR46509:SF1">
    <property type="entry name" value="PHOSPHOADENOSINE PHOSPHOSULFATE REDUCTASE"/>
    <property type="match status" value="1"/>
</dbReference>
<dbReference type="AlphaFoldDB" id="F4L3Y5"/>
<protein>
    <submittedName>
        <fullName evidence="4">Phosphoadenosine phosphosulfate reductase</fullName>
    </submittedName>
</protein>
<dbReference type="STRING" id="760192.Halhy_1817"/>
<accession>F4L3Y5</accession>
<dbReference type="InterPro" id="IPR014729">
    <property type="entry name" value="Rossmann-like_a/b/a_fold"/>
</dbReference>
<dbReference type="KEGG" id="hhy:Halhy_1817"/>
<reference key="2">
    <citation type="submission" date="2011-04" db="EMBL/GenBank/DDBJ databases">
        <title>Complete sequence of chromosome of Haliscomenobacter hydrossis DSM 1100.</title>
        <authorList>
            <consortium name="US DOE Joint Genome Institute (JGI-PGF)"/>
            <person name="Lucas S."/>
            <person name="Han J."/>
            <person name="Lapidus A."/>
            <person name="Bruce D."/>
            <person name="Goodwin L."/>
            <person name="Pitluck S."/>
            <person name="Peters L."/>
            <person name="Kyrpides N."/>
            <person name="Mavromatis K."/>
            <person name="Ivanova N."/>
            <person name="Ovchinnikova G."/>
            <person name="Pagani I."/>
            <person name="Daligault H."/>
            <person name="Detter J.C."/>
            <person name="Han C."/>
            <person name="Land M."/>
            <person name="Hauser L."/>
            <person name="Markowitz V."/>
            <person name="Cheng J.-F."/>
            <person name="Hugenholtz P."/>
            <person name="Woyke T."/>
            <person name="Wu D."/>
            <person name="Verbarg S."/>
            <person name="Frueling A."/>
            <person name="Brambilla E."/>
            <person name="Klenk H.-P."/>
            <person name="Eisen J.A."/>
        </authorList>
    </citation>
    <scope>NUCLEOTIDE SEQUENCE</scope>
    <source>
        <strain>DSM 1100</strain>
    </source>
</reference>
<comment type="similarity">
    <text evidence="1">Belongs to the PAPS reductase family. CysH subfamily.</text>
</comment>
<dbReference type="RefSeq" id="WP_013764255.1">
    <property type="nucleotide sequence ID" value="NC_015510.1"/>
</dbReference>
<reference evidence="4 5" key="1">
    <citation type="journal article" date="2011" name="Stand. Genomic Sci.">
        <title>Complete genome sequence of Haliscomenobacter hydrossis type strain (O).</title>
        <authorList>
            <consortium name="US DOE Joint Genome Institute (JGI-PGF)"/>
            <person name="Daligault H."/>
            <person name="Lapidus A."/>
            <person name="Zeytun A."/>
            <person name="Nolan M."/>
            <person name="Lucas S."/>
            <person name="Del Rio T.G."/>
            <person name="Tice H."/>
            <person name="Cheng J.F."/>
            <person name="Tapia R."/>
            <person name="Han C."/>
            <person name="Goodwin L."/>
            <person name="Pitluck S."/>
            <person name="Liolios K."/>
            <person name="Pagani I."/>
            <person name="Ivanova N."/>
            <person name="Huntemann M."/>
            <person name="Mavromatis K."/>
            <person name="Mikhailova N."/>
            <person name="Pati A."/>
            <person name="Chen A."/>
            <person name="Palaniappan K."/>
            <person name="Land M."/>
            <person name="Hauser L."/>
            <person name="Brambilla E.M."/>
            <person name="Rohde M."/>
            <person name="Verbarg S."/>
            <person name="Goker M."/>
            <person name="Bristow J."/>
            <person name="Eisen J.A."/>
            <person name="Markowitz V."/>
            <person name="Hugenholtz P."/>
            <person name="Kyrpides N.C."/>
            <person name="Klenk H.P."/>
            <person name="Woyke T."/>
        </authorList>
    </citation>
    <scope>NUCLEOTIDE SEQUENCE [LARGE SCALE GENOMIC DNA]</scope>
    <source>
        <strain evidence="5">ATCC 27775 / DSM 1100 / LMG 10767 / O</strain>
    </source>
</reference>
<sequence length="234" mass="26931">MNTLSHGLVTQIANQLDAQGEANPLQNLRLIAEQFAGKAVFLTNFTLEDQLITHWIATHNLPIKVVVSNPNYPFKETYTTWAKTQERYQVPITVYATDGSVLENQPQHPASTTSSFEENLQPILQGEMLLITGTRAGQSWQGRQLTADFSWNKSLKIFEFHPLFHRSFHKVFMEVLREGVPFNPLHNQGYLRVGHAQDIETAHSSEFWDGRWWWEHAQRIFIHPHTPGVRKHAV</sequence>
<dbReference type="Gene3D" id="3.40.50.620">
    <property type="entry name" value="HUPs"/>
    <property type="match status" value="1"/>
</dbReference>
<comment type="pathway">
    <text evidence="2">Sulfur metabolism; hydrogen sulfide biosynthesis; sulfite from sulfate.</text>
</comment>
<proteinExistence type="inferred from homology"/>
<dbReference type="InterPro" id="IPR002500">
    <property type="entry name" value="PAPS_reduct_dom"/>
</dbReference>
<dbReference type="GO" id="GO:0004604">
    <property type="term" value="F:phosphoadenylyl-sulfate reductase (thioredoxin) activity"/>
    <property type="evidence" value="ECO:0007669"/>
    <property type="project" value="TreeGrafter"/>
</dbReference>
<dbReference type="PANTHER" id="PTHR46509">
    <property type="entry name" value="PHOSPHOADENOSINE PHOSPHOSULFATE REDUCTASE"/>
    <property type="match status" value="1"/>
</dbReference>
<dbReference type="GO" id="GO:0005737">
    <property type="term" value="C:cytoplasm"/>
    <property type="evidence" value="ECO:0007669"/>
    <property type="project" value="TreeGrafter"/>
</dbReference>
<dbReference type="Pfam" id="PF01507">
    <property type="entry name" value="PAPS_reduct"/>
    <property type="match status" value="1"/>
</dbReference>
<dbReference type="SUPFAM" id="SSF52402">
    <property type="entry name" value="Adenine nucleotide alpha hydrolases-like"/>
    <property type="match status" value="1"/>
</dbReference>
<dbReference type="eggNOG" id="COG0175">
    <property type="taxonomic scope" value="Bacteria"/>
</dbReference>
<keyword evidence="5" id="KW-1185">Reference proteome</keyword>
<evidence type="ECO:0000313" key="4">
    <source>
        <dbReference type="EMBL" id="AEE49702.1"/>
    </source>
</evidence>
<dbReference type="EMBL" id="CP002691">
    <property type="protein sequence ID" value="AEE49702.1"/>
    <property type="molecule type" value="Genomic_DNA"/>
</dbReference>
<dbReference type="GO" id="GO:0019379">
    <property type="term" value="P:sulfate assimilation, phosphoadenylyl sulfate reduction by phosphoadenylyl-sulfate reductase (thioredoxin)"/>
    <property type="evidence" value="ECO:0007669"/>
    <property type="project" value="TreeGrafter"/>
</dbReference>
<evidence type="ECO:0000256" key="2">
    <source>
        <dbReference type="ARBA" id="ARBA00024327"/>
    </source>
</evidence>